<dbReference type="KEGG" id="peu:105108341"/>
<feature type="compositionally biased region" description="Polar residues" evidence="2">
    <location>
        <begin position="1053"/>
        <end position="1064"/>
    </location>
</feature>
<gene>
    <name evidence="4" type="primary">LOC105108341</name>
</gene>
<feature type="region of interest" description="Disordered" evidence="2">
    <location>
        <begin position="19"/>
        <end position="52"/>
    </location>
</feature>
<proteinExistence type="predicted"/>
<feature type="coiled-coil region" evidence="1">
    <location>
        <begin position="70"/>
        <end position="107"/>
    </location>
</feature>
<dbReference type="PANTHER" id="PTHR31115">
    <property type="entry name" value="OS05G0107300 PROTEIN"/>
    <property type="match status" value="1"/>
</dbReference>
<feature type="compositionally biased region" description="Basic and acidic residues" evidence="2">
    <location>
        <begin position="1073"/>
        <end position="1086"/>
    </location>
</feature>
<dbReference type="PANTHER" id="PTHR31115:SF4">
    <property type="entry name" value="SPECTRIN BETA CHAIN, BRAIN"/>
    <property type="match status" value="1"/>
</dbReference>
<evidence type="ECO:0000313" key="3">
    <source>
        <dbReference type="Proteomes" id="UP000694918"/>
    </source>
</evidence>
<feature type="region of interest" description="Disordered" evidence="2">
    <location>
        <begin position="1018"/>
        <end position="1168"/>
    </location>
</feature>
<feature type="compositionally biased region" description="Polar residues" evidence="2">
    <location>
        <begin position="242"/>
        <end position="253"/>
    </location>
</feature>
<feature type="compositionally biased region" description="Basic and acidic residues" evidence="2">
    <location>
        <begin position="466"/>
        <end position="476"/>
    </location>
</feature>
<dbReference type="AlphaFoldDB" id="A0AAJ6SXQ8"/>
<feature type="compositionally biased region" description="Basic and acidic residues" evidence="2">
    <location>
        <begin position="1027"/>
        <end position="1049"/>
    </location>
</feature>
<evidence type="ECO:0000313" key="4">
    <source>
        <dbReference type="RefSeq" id="XP_011000918.1"/>
    </source>
</evidence>
<feature type="region of interest" description="Disordered" evidence="2">
    <location>
        <begin position="375"/>
        <end position="401"/>
    </location>
</feature>
<name>A0AAJ6SXQ8_POPEU</name>
<sequence>MPPFPQCVPLEPITLGNQKYTRSGEARRVLGVPPSSASDDHSFGVAHPKPMPPVATEELKHFKQSVHDTSRKARDRAKRLRESLSKLERYREALSSNKRQRSELSLNEKSNLANAAKAGGQIHRNPHDMTQRLKDRTKSIGLNKRVRTSVADVRADGRSAMPSRQQMVMDKGGDMLQDVGAAAVRFEEKIRRLPAAAERWDTKNKKKRSVGLMSNRVINGDQEQKRTMPSKMSADSKLRSCDAQSFRSKSSAGISGMNKLDGSFEPSSTDTGSVLKNEMESGPLPRDCKALSEHKAVTKGTNKSNTHEDNLASTPITVIKAKVSRAPRTGSIMLLDSSLKVHPSPTSLQALEQPTSSNKVPVPGVVNNHRVQMSAGSSSHAMAKWVGQRPHKNSRSRRANVISPGSNHIEAQMSSQGFPTSDFSVRSSSIGINGSLIASNLDTNTPKFKRELESAQSPFGLSQSEESGKPKDKGADSSEVSLSATQKVGTSVLPTKKNKSSTNENGDGIHRQGRSGRVSSLTRPASHPVREKVENLPAAKPLQSTKGASDKNKSKTGRPPSKKLKEQKALMHVGLVPDSGSLDFTGESDDDCEELFSAANSAWKAGDLACSGPFWKKMDSIFASVGLEDLSYLKQQLTSAQGLDECFSQMLGTTYNVLGAVVHKKVRSGRSQAGDPNQESGKTTLCGRVDMGSLDKGALLYQRVLSALIEEDESEEFYLQSESKNMSLNYASDDSHCGSCNLIDIEPRDRDRMESEVESKVNFQTQKSCFLDRLSCDKSVASNAIGNPSMSSSLHSNEQWPVDDGFSHSDTGHASEICSNDPGALQMRELNMPGFSSSDGQYQLMCLDERLLLELQSIGLCPETLPDLTEREVIIQNIMELKEGLHQQIGIMKNKLGKLGKAVQKGRDMEKRNAEHVAMDQLIQMAYKKQLACCGNSTSKSTVRKVSRQVALAFIKRTLARCHKFEDTGSSCFSDPALQQAIFSAPICNNNTKSVGCVGSGITRNTCNEVSNIHAEARGSGAVSSTFERHDSHSDNFERSKKREVRIDDVIGSPSSRVTSTLDSTVLGGVNGRRNDRDREQSKDNSRSNSVSGASHSSLDGVKGERKTKSRPKQKSTHLLNSGNGPRGSYRSEANASNKIERAGSMSLGNIPQDTPKEVDEPSDFPHSQLNDFDTIELGGSTDLGGPQDLGSWLNIGEDGLQGHDSIGLEIPMDDLTELNMLM</sequence>
<feature type="region of interest" description="Disordered" evidence="2">
    <location>
        <begin position="453"/>
        <end position="565"/>
    </location>
</feature>
<evidence type="ECO:0000256" key="2">
    <source>
        <dbReference type="SAM" id="MobiDB-lite"/>
    </source>
</evidence>
<reference evidence="4" key="1">
    <citation type="submission" date="2025-08" db="UniProtKB">
        <authorList>
            <consortium name="RefSeq"/>
        </authorList>
    </citation>
    <scope>IDENTIFICATION</scope>
</reference>
<feature type="compositionally biased region" description="Polar residues" evidence="2">
    <location>
        <begin position="478"/>
        <end position="493"/>
    </location>
</feature>
<organism evidence="3 4">
    <name type="scientific">Populus euphratica</name>
    <name type="common">Euphrates poplar</name>
    <dbReference type="NCBI Taxonomy" id="75702"/>
    <lineage>
        <taxon>Eukaryota</taxon>
        <taxon>Viridiplantae</taxon>
        <taxon>Streptophyta</taxon>
        <taxon>Embryophyta</taxon>
        <taxon>Tracheophyta</taxon>
        <taxon>Spermatophyta</taxon>
        <taxon>Magnoliopsida</taxon>
        <taxon>eudicotyledons</taxon>
        <taxon>Gunneridae</taxon>
        <taxon>Pentapetalae</taxon>
        <taxon>rosids</taxon>
        <taxon>fabids</taxon>
        <taxon>Malpighiales</taxon>
        <taxon>Salicaceae</taxon>
        <taxon>Saliceae</taxon>
        <taxon>Populus</taxon>
    </lineage>
</organism>
<feature type="compositionally biased region" description="Polar residues" evidence="2">
    <location>
        <begin position="1087"/>
        <end position="1098"/>
    </location>
</feature>
<feature type="region of interest" description="Disordered" evidence="2">
    <location>
        <begin position="223"/>
        <end position="272"/>
    </location>
</feature>
<dbReference type="RefSeq" id="XP_011000918.1">
    <property type="nucleotide sequence ID" value="XM_011002616.1"/>
</dbReference>
<dbReference type="Proteomes" id="UP000694918">
    <property type="component" value="Unplaced"/>
</dbReference>
<protein>
    <submittedName>
        <fullName evidence="4">Uncharacterized protein LOC105108341</fullName>
    </submittedName>
</protein>
<keyword evidence="1" id="KW-0175">Coiled coil</keyword>
<keyword evidence="3" id="KW-1185">Reference proteome</keyword>
<evidence type="ECO:0000256" key="1">
    <source>
        <dbReference type="SAM" id="Coils"/>
    </source>
</evidence>
<feature type="compositionally biased region" description="Basic residues" evidence="2">
    <location>
        <begin position="389"/>
        <end position="398"/>
    </location>
</feature>
<feature type="compositionally biased region" description="Polar residues" evidence="2">
    <location>
        <begin position="454"/>
        <end position="465"/>
    </location>
</feature>
<dbReference type="GeneID" id="105108341"/>
<accession>A0AAJ6SXQ8</accession>